<protein>
    <submittedName>
        <fullName evidence="2">Uncharacterized protein</fullName>
    </submittedName>
</protein>
<dbReference type="OrthoDB" id="6616542at2759"/>
<dbReference type="KEGG" id="tca:103314730"/>
<dbReference type="EMBL" id="KQ971372">
    <property type="protein sequence ID" value="KYB25233.1"/>
    <property type="molecule type" value="Genomic_DNA"/>
</dbReference>
<dbReference type="AlphaFoldDB" id="A0A139WBG3"/>
<reference evidence="2 3" key="1">
    <citation type="journal article" date="2008" name="Nature">
        <title>The genome of the model beetle and pest Tribolium castaneum.</title>
        <authorList>
            <consortium name="Tribolium Genome Sequencing Consortium"/>
            <person name="Richards S."/>
            <person name="Gibbs R.A."/>
            <person name="Weinstock G.M."/>
            <person name="Brown S.J."/>
            <person name="Denell R."/>
            <person name="Beeman R.W."/>
            <person name="Gibbs R."/>
            <person name="Beeman R.W."/>
            <person name="Brown S.J."/>
            <person name="Bucher G."/>
            <person name="Friedrich M."/>
            <person name="Grimmelikhuijzen C.J."/>
            <person name="Klingler M."/>
            <person name="Lorenzen M."/>
            <person name="Richards S."/>
            <person name="Roth S."/>
            <person name="Schroder R."/>
            <person name="Tautz D."/>
            <person name="Zdobnov E.M."/>
            <person name="Muzny D."/>
            <person name="Gibbs R.A."/>
            <person name="Weinstock G.M."/>
            <person name="Attaway T."/>
            <person name="Bell S."/>
            <person name="Buhay C.J."/>
            <person name="Chandrabose M.N."/>
            <person name="Chavez D."/>
            <person name="Clerk-Blankenburg K.P."/>
            <person name="Cree A."/>
            <person name="Dao M."/>
            <person name="Davis C."/>
            <person name="Chacko J."/>
            <person name="Dinh H."/>
            <person name="Dugan-Rocha S."/>
            <person name="Fowler G."/>
            <person name="Garner T.T."/>
            <person name="Garnes J."/>
            <person name="Gnirke A."/>
            <person name="Hawes A."/>
            <person name="Hernandez J."/>
            <person name="Hines S."/>
            <person name="Holder M."/>
            <person name="Hume J."/>
            <person name="Jhangiani S.N."/>
            <person name="Joshi V."/>
            <person name="Khan Z.M."/>
            <person name="Jackson L."/>
            <person name="Kovar C."/>
            <person name="Kowis A."/>
            <person name="Lee S."/>
            <person name="Lewis L.R."/>
            <person name="Margolis J."/>
            <person name="Morgan M."/>
            <person name="Nazareth L.V."/>
            <person name="Nguyen N."/>
            <person name="Okwuonu G."/>
            <person name="Parker D."/>
            <person name="Richards S."/>
            <person name="Ruiz S.J."/>
            <person name="Santibanez J."/>
            <person name="Savard J."/>
            <person name="Scherer S.E."/>
            <person name="Schneider B."/>
            <person name="Sodergren E."/>
            <person name="Tautz D."/>
            <person name="Vattahil S."/>
            <person name="Villasana D."/>
            <person name="White C.S."/>
            <person name="Wright R."/>
            <person name="Park Y."/>
            <person name="Beeman R.W."/>
            <person name="Lord J."/>
            <person name="Oppert B."/>
            <person name="Lorenzen M."/>
            <person name="Brown S."/>
            <person name="Wang L."/>
            <person name="Savard J."/>
            <person name="Tautz D."/>
            <person name="Richards S."/>
            <person name="Weinstock G."/>
            <person name="Gibbs R.A."/>
            <person name="Liu Y."/>
            <person name="Worley K."/>
            <person name="Weinstock G."/>
            <person name="Elsik C.G."/>
            <person name="Reese J.T."/>
            <person name="Elhaik E."/>
            <person name="Landan G."/>
            <person name="Graur D."/>
            <person name="Arensburger P."/>
            <person name="Atkinson P."/>
            <person name="Beeman R.W."/>
            <person name="Beidler J."/>
            <person name="Brown S.J."/>
            <person name="Demuth J.P."/>
            <person name="Drury D.W."/>
            <person name="Du Y.Z."/>
            <person name="Fujiwara H."/>
            <person name="Lorenzen M."/>
            <person name="Maselli V."/>
            <person name="Osanai M."/>
            <person name="Park Y."/>
            <person name="Robertson H.M."/>
            <person name="Tu Z."/>
            <person name="Wang J.J."/>
            <person name="Wang S."/>
            <person name="Richards S."/>
            <person name="Song H."/>
            <person name="Zhang L."/>
            <person name="Sodergren E."/>
            <person name="Werner D."/>
            <person name="Stanke M."/>
            <person name="Morgenstern B."/>
            <person name="Solovyev V."/>
            <person name="Kosarev P."/>
            <person name="Brown G."/>
            <person name="Chen H.C."/>
            <person name="Ermolaeva O."/>
            <person name="Hlavina W."/>
            <person name="Kapustin Y."/>
            <person name="Kiryutin B."/>
            <person name="Kitts P."/>
            <person name="Maglott D."/>
            <person name="Pruitt K."/>
            <person name="Sapojnikov V."/>
            <person name="Souvorov A."/>
            <person name="Mackey A.J."/>
            <person name="Waterhouse R.M."/>
            <person name="Wyder S."/>
            <person name="Zdobnov E.M."/>
            <person name="Zdobnov E.M."/>
            <person name="Wyder S."/>
            <person name="Kriventseva E.V."/>
            <person name="Kadowaki T."/>
            <person name="Bork P."/>
            <person name="Aranda M."/>
            <person name="Bao R."/>
            <person name="Beermann A."/>
            <person name="Berns N."/>
            <person name="Bolognesi R."/>
            <person name="Bonneton F."/>
            <person name="Bopp D."/>
            <person name="Brown S.J."/>
            <person name="Bucher G."/>
            <person name="Butts T."/>
            <person name="Chaumot A."/>
            <person name="Denell R.E."/>
            <person name="Ferrier D.E."/>
            <person name="Friedrich M."/>
            <person name="Gordon C.M."/>
            <person name="Jindra M."/>
            <person name="Klingler M."/>
            <person name="Lan Q."/>
            <person name="Lattorff H.M."/>
            <person name="Laudet V."/>
            <person name="von Levetsow C."/>
            <person name="Liu Z."/>
            <person name="Lutz R."/>
            <person name="Lynch J.A."/>
            <person name="da Fonseca R.N."/>
            <person name="Posnien N."/>
            <person name="Reuter R."/>
            <person name="Roth S."/>
            <person name="Savard J."/>
            <person name="Schinko J.B."/>
            <person name="Schmitt C."/>
            <person name="Schoppmeier M."/>
            <person name="Schroder R."/>
            <person name="Shippy T.D."/>
            <person name="Simonnet F."/>
            <person name="Marques-Souza H."/>
            <person name="Tautz D."/>
            <person name="Tomoyasu Y."/>
            <person name="Trauner J."/>
            <person name="Van der Zee M."/>
            <person name="Vervoort M."/>
            <person name="Wittkopp N."/>
            <person name="Wimmer E.A."/>
            <person name="Yang X."/>
            <person name="Jones A.K."/>
            <person name="Sattelle D.B."/>
            <person name="Ebert P.R."/>
            <person name="Nelson D."/>
            <person name="Scott J.G."/>
            <person name="Beeman R.W."/>
            <person name="Muthukrishnan S."/>
            <person name="Kramer K.J."/>
            <person name="Arakane Y."/>
            <person name="Beeman R.W."/>
            <person name="Zhu Q."/>
            <person name="Hogenkamp D."/>
            <person name="Dixit R."/>
            <person name="Oppert B."/>
            <person name="Jiang H."/>
            <person name="Zou Z."/>
            <person name="Marshall J."/>
            <person name="Elpidina E."/>
            <person name="Vinokurov K."/>
            <person name="Oppert C."/>
            <person name="Zou Z."/>
            <person name="Evans J."/>
            <person name="Lu Z."/>
            <person name="Zhao P."/>
            <person name="Sumathipala N."/>
            <person name="Altincicek B."/>
            <person name="Vilcinskas A."/>
            <person name="Williams M."/>
            <person name="Hultmark D."/>
            <person name="Hetru C."/>
            <person name="Jiang H."/>
            <person name="Grimmelikhuijzen C.J."/>
            <person name="Hauser F."/>
            <person name="Cazzamali G."/>
            <person name="Williamson M."/>
            <person name="Park Y."/>
            <person name="Li B."/>
            <person name="Tanaka Y."/>
            <person name="Predel R."/>
            <person name="Neupert S."/>
            <person name="Schachtner J."/>
            <person name="Verleyen P."/>
            <person name="Raible F."/>
            <person name="Bork P."/>
            <person name="Friedrich M."/>
            <person name="Walden K.K."/>
            <person name="Robertson H.M."/>
            <person name="Angeli S."/>
            <person name="Foret S."/>
            <person name="Bucher G."/>
            <person name="Schuetz S."/>
            <person name="Maleszka R."/>
            <person name="Wimmer E.A."/>
            <person name="Beeman R.W."/>
            <person name="Lorenzen M."/>
            <person name="Tomoyasu Y."/>
            <person name="Miller S.C."/>
            <person name="Grossmann D."/>
            <person name="Bucher G."/>
        </authorList>
    </citation>
    <scope>NUCLEOTIDE SEQUENCE [LARGE SCALE GENOMIC DNA]</scope>
    <source>
        <strain evidence="2 3">Georgia GA2</strain>
    </source>
</reference>
<evidence type="ECO:0000256" key="1">
    <source>
        <dbReference type="SAM" id="SignalP"/>
    </source>
</evidence>
<gene>
    <name evidence="2" type="primary">AUGUSTUS-3.0.2_34364</name>
    <name evidence="2" type="ORF">TcasGA2_TC034364</name>
</gene>
<organism evidence="2 3">
    <name type="scientific">Tribolium castaneum</name>
    <name type="common">Red flour beetle</name>
    <dbReference type="NCBI Taxonomy" id="7070"/>
    <lineage>
        <taxon>Eukaryota</taxon>
        <taxon>Metazoa</taxon>
        <taxon>Ecdysozoa</taxon>
        <taxon>Arthropoda</taxon>
        <taxon>Hexapoda</taxon>
        <taxon>Insecta</taxon>
        <taxon>Pterygota</taxon>
        <taxon>Neoptera</taxon>
        <taxon>Endopterygota</taxon>
        <taxon>Coleoptera</taxon>
        <taxon>Polyphaga</taxon>
        <taxon>Cucujiformia</taxon>
        <taxon>Tenebrionidae</taxon>
        <taxon>Tenebrionidae incertae sedis</taxon>
        <taxon>Tribolium</taxon>
    </lineage>
</organism>
<sequence length="170" mass="18402">MARVLILIASTLLYSSVNSMPAVHTGLLPDSHIVVAPFNNLADVTNKKIAQVIKTKTVTLTPPFPDSGRKHAVLEYEDPFSKKDSAYGQLQQFVASFYNPKPIVDTIQEHEKYGNDGEKFRKVGVAIVGGVEGISNLINAAIEIPTETVKQISRKISDSLNSVGAKLVGL</sequence>
<dbReference type="InParanoid" id="A0A139WBG3"/>
<evidence type="ECO:0000313" key="2">
    <source>
        <dbReference type="EMBL" id="KYB25233.1"/>
    </source>
</evidence>
<feature type="signal peptide" evidence="1">
    <location>
        <begin position="1"/>
        <end position="19"/>
    </location>
</feature>
<feature type="chain" id="PRO_5007299652" evidence="1">
    <location>
        <begin position="20"/>
        <end position="170"/>
    </location>
</feature>
<keyword evidence="3" id="KW-1185">Reference proteome</keyword>
<proteinExistence type="predicted"/>
<reference evidence="2 3" key="2">
    <citation type="journal article" date="2010" name="Nucleic Acids Res.">
        <title>BeetleBase in 2010: revisions to provide comprehensive genomic information for Tribolium castaneum.</title>
        <authorList>
            <person name="Kim H.S."/>
            <person name="Murphy T."/>
            <person name="Xia J."/>
            <person name="Caragea D."/>
            <person name="Park Y."/>
            <person name="Beeman R.W."/>
            <person name="Lorenzen M.D."/>
            <person name="Butcher S."/>
            <person name="Manak J.R."/>
            <person name="Brown S.J."/>
        </authorList>
    </citation>
    <scope>GENOME REANNOTATION</scope>
    <source>
        <strain evidence="2 3">Georgia GA2</strain>
    </source>
</reference>
<name>A0A139WBG3_TRICA</name>
<dbReference type="Proteomes" id="UP000007266">
    <property type="component" value="Linkage group 9"/>
</dbReference>
<accession>A0A139WBG3</accession>
<keyword evidence="1" id="KW-0732">Signal</keyword>
<dbReference type="OMA" id="KVTWVGD"/>
<evidence type="ECO:0000313" key="3">
    <source>
        <dbReference type="Proteomes" id="UP000007266"/>
    </source>
</evidence>